<protein>
    <submittedName>
        <fullName evidence="2">Uncharacterized protein</fullName>
    </submittedName>
</protein>
<proteinExistence type="predicted"/>
<dbReference type="Proteomes" id="UP000095286">
    <property type="component" value="Unplaced"/>
</dbReference>
<organism evidence="1 2">
    <name type="scientific">Rhabditophanes sp. KR3021</name>
    <dbReference type="NCBI Taxonomy" id="114890"/>
    <lineage>
        <taxon>Eukaryota</taxon>
        <taxon>Metazoa</taxon>
        <taxon>Ecdysozoa</taxon>
        <taxon>Nematoda</taxon>
        <taxon>Chromadorea</taxon>
        <taxon>Rhabditida</taxon>
        <taxon>Tylenchina</taxon>
        <taxon>Panagrolaimomorpha</taxon>
        <taxon>Strongyloidoidea</taxon>
        <taxon>Alloionematidae</taxon>
        <taxon>Rhabditophanes</taxon>
    </lineage>
</organism>
<accession>A0AC35TLD8</accession>
<evidence type="ECO:0000313" key="2">
    <source>
        <dbReference type="WBParaSite" id="RSKR_0000197366.1"/>
    </source>
</evidence>
<reference evidence="2" key="1">
    <citation type="submission" date="2016-11" db="UniProtKB">
        <authorList>
            <consortium name="WormBaseParasite"/>
        </authorList>
    </citation>
    <scope>IDENTIFICATION</scope>
    <source>
        <strain evidence="2">KR3021</strain>
    </source>
</reference>
<evidence type="ECO:0000313" key="1">
    <source>
        <dbReference type="Proteomes" id="UP000095286"/>
    </source>
</evidence>
<sequence>MKITRLCMLILIVIVKTIHTTEVFINFLLENSELCGDPWQMQTLPVIGLCTAGCREGLDVCMEDENLRQRCKRLPLPCVKLYSCHDLSMKPERSDYI</sequence>
<name>A0AC35TLD8_9BILA</name>
<dbReference type="WBParaSite" id="RSKR_0000197366.1">
    <property type="protein sequence ID" value="RSKR_0000197366.1"/>
    <property type="gene ID" value="RSKR_0000197366"/>
</dbReference>